<organism evidence="3 4">
    <name type="scientific">Saltatorellus ferox</name>
    <dbReference type="NCBI Taxonomy" id="2528018"/>
    <lineage>
        <taxon>Bacteria</taxon>
        <taxon>Pseudomonadati</taxon>
        <taxon>Planctomycetota</taxon>
        <taxon>Planctomycetia</taxon>
        <taxon>Planctomycetia incertae sedis</taxon>
        <taxon>Saltatorellus</taxon>
    </lineage>
</organism>
<dbReference type="SUPFAM" id="SSF53955">
    <property type="entry name" value="Lysozyme-like"/>
    <property type="match status" value="1"/>
</dbReference>
<dbReference type="Gene3D" id="1.10.530.10">
    <property type="match status" value="1"/>
</dbReference>
<gene>
    <name evidence="3" type="ORF">Poly30_40660</name>
</gene>
<evidence type="ECO:0000313" key="4">
    <source>
        <dbReference type="Proteomes" id="UP000320390"/>
    </source>
</evidence>
<comment type="similarity">
    <text evidence="1">Belongs to the transglycosylase Slt family.</text>
</comment>
<proteinExistence type="inferred from homology"/>
<dbReference type="EMBL" id="CP036434">
    <property type="protein sequence ID" value="QDV08518.1"/>
    <property type="molecule type" value="Genomic_DNA"/>
</dbReference>
<accession>A0A518EWR6</accession>
<dbReference type="AlphaFoldDB" id="A0A518EWR6"/>
<protein>
    <submittedName>
        <fullName evidence="3">Transglycosylase SLT domain protein</fullName>
    </submittedName>
</protein>
<dbReference type="PANTHER" id="PTHR37423:SF2">
    <property type="entry name" value="MEMBRANE-BOUND LYTIC MUREIN TRANSGLYCOSYLASE C"/>
    <property type="match status" value="1"/>
</dbReference>
<evidence type="ECO:0000256" key="1">
    <source>
        <dbReference type="ARBA" id="ARBA00007734"/>
    </source>
</evidence>
<sequence>MGLAPSSASDRRRRLRGGAAFLAAAILVPVAVLVSSQGLRSTLAAAPVRALRSVVSQLAGGLLEERGLDLVEGHAAILRAAAEEFEVPVNWLGGIMFAESRGRGGQTSSRGALGLMQLVKASARDAGVRAGIELPAEDAALVQKLLRDDALNVRLGAAHLSWLLEHRGDWSDEAVMVSYNAGRARLFQWIEKRGSYDAWVEAEEARARRGEATTGALAYARQVLAARDVLTERGNLGPRPRE</sequence>
<dbReference type="PANTHER" id="PTHR37423">
    <property type="entry name" value="SOLUBLE LYTIC MUREIN TRANSGLYCOSYLASE-RELATED"/>
    <property type="match status" value="1"/>
</dbReference>
<dbReference type="Pfam" id="PF01464">
    <property type="entry name" value="SLT"/>
    <property type="match status" value="1"/>
</dbReference>
<evidence type="ECO:0000313" key="3">
    <source>
        <dbReference type="EMBL" id="QDV08518.1"/>
    </source>
</evidence>
<feature type="domain" description="Transglycosylase SLT" evidence="2">
    <location>
        <begin position="79"/>
        <end position="199"/>
    </location>
</feature>
<reference evidence="3 4" key="1">
    <citation type="submission" date="2019-02" db="EMBL/GenBank/DDBJ databases">
        <title>Deep-cultivation of Planctomycetes and their phenomic and genomic characterization uncovers novel biology.</title>
        <authorList>
            <person name="Wiegand S."/>
            <person name="Jogler M."/>
            <person name="Boedeker C."/>
            <person name="Pinto D."/>
            <person name="Vollmers J."/>
            <person name="Rivas-Marin E."/>
            <person name="Kohn T."/>
            <person name="Peeters S.H."/>
            <person name="Heuer A."/>
            <person name="Rast P."/>
            <person name="Oberbeckmann S."/>
            <person name="Bunk B."/>
            <person name="Jeske O."/>
            <person name="Meyerdierks A."/>
            <person name="Storesund J.E."/>
            <person name="Kallscheuer N."/>
            <person name="Luecker S."/>
            <person name="Lage O.M."/>
            <person name="Pohl T."/>
            <person name="Merkel B.J."/>
            <person name="Hornburger P."/>
            <person name="Mueller R.-W."/>
            <person name="Bruemmer F."/>
            <person name="Labrenz M."/>
            <person name="Spormann A.M."/>
            <person name="Op den Camp H."/>
            <person name="Overmann J."/>
            <person name="Amann R."/>
            <person name="Jetten M.S.M."/>
            <person name="Mascher T."/>
            <person name="Medema M.H."/>
            <person name="Devos D.P."/>
            <person name="Kaster A.-K."/>
            <person name="Ovreas L."/>
            <person name="Rohde M."/>
            <person name="Galperin M.Y."/>
            <person name="Jogler C."/>
        </authorList>
    </citation>
    <scope>NUCLEOTIDE SEQUENCE [LARGE SCALE GENOMIC DNA]</scope>
    <source>
        <strain evidence="3 4">Poly30</strain>
    </source>
</reference>
<evidence type="ECO:0000259" key="2">
    <source>
        <dbReference type="Pfam" id="PF01464"/>
    </source>
</evidence>
<dbReference type="Proteomes" id="UP000320390">
    <property type="component" value="Chromosome"/>
</dbReference>
<keyword evidence="4" id="KW-1185">Reference proteome</keyword>
<dbReference type="InterPro" id="IPR023346">
    <property type="entry name" value="Lysozyme-like_dom_sf"/>
</dbReference>
<dbReference type="InterPro" id="IPR008258">
    <property type="entry name" value="Transglycosylase_SLT_dom_1"/>
</dbReference>
<name>A0A518EWR6_9BACT</name>